<dbReference type="RefSeq" id="WP_098510840.1">
    <property type="nucleotide sequence ID" value="NZ_JBIAKZ010000005.1"/>
</dbReference>
<keyword evidence="3" id="KW-1185">Reference proteome</keyword>
<organism evidence="2 3">
    <name type="scientific">Amycolatopsis sulphurea</name>
    <dbReference type="NCBI Taxonomy" id="76022"/>
    <lineage>
        <taxon>Bacteria</taxon>
        <taxon>Bacillati</taxon>
        <taxon>Actinomycetota</taxon>
        <taxon>Actinomycetes</taxon>
        <taxon>Pseudonocardiales</taxon>
        <taxon>Pseudonocardiaceae</taxon>
        <taxon>Amycolatopsis</taxon>
    </lineage>
</organism>
<sequence>MTVSVAREIAAAASAWLATLSREQRAVAHWPAPGTDPQTEAERRRRYYNTPTDHGGLTLGAQSPTQQRLVMRLLAAALSPAGYATVTTVIGLENELDRVEGFAVDWGHERGRDPGRYHLRVFGDPARPAPWSWRFGGHHISVNVLVADGAVRSATPLFLGADPAATSLVGGGLLRPLGGIEDTARALVRSLGRDLAARAVVHDRAPSDIIGGNRGRLAEGDRMLPLTEVWRGHFHDPDLRARVQDLVDAAARESDYGPSDHEAMALRRTPLGISGKELDQDQRALLAQLVAGFQDRVRDGLAVPLDLDSVHFAWAGPTHRGAPHYFRLQSPRILAEWDNTARNANHAHSVWRDPGADFGVPLNEESSPRWRDSP</sequence>
<dbReference type="PANTHER" id="PTHR37489:SF1">
    <property type="entry name" value="DUF3500 DOMAIN-CONTAINING PROTEIN"/>
    <property type="match status" value="1"/>
</dbReference>
<dbReference type="Proteomes" id="UP000243542">
    <property type="component" value="Unassembled WGS sequence"/>
</dbReference>
<dbReference type="EMBL" id="PDJK01000002">
    <property type="protein sequence ID" value="PFG46836.1"/>
    <property type="molecule type" value="Genomic_DNA"/>
</dbReference>
<dbReference type="InterPro" id="IPR021889">
    <property type="entry name" value="DUF3500"/>
</dbReference>
<dbReference type="Pfam" id="PF12006">
    <property type="entry name" value="DUF3500"/>
    <property type="match status" value="1"/>
</dbReference>
<evidence type="ECO:0000313" key="3">
    <source>
        <dbReference type="Proteomes" id="UP000243542"/>
    </source>
</evidence>
<accession>A0A2A9F7N9</accession>
<reference evidence="2 3" key="1">
    <citation type="submission" date="2017-10" db="EMBL/GenBank/DDBJ databases">
        <title>Sequencing the genomes of 1000 actinobacteria strains.</title>
        <authorList>
            <person name="Klenk H.-P."/>
        </authorList>
    </citation>
    <scope>NUCLEOTIDE SEQUENCE [LARGE SCALE GENOMIC DNA]</scope>
    <source>
        <strain evidence="2 3">DSM 46092</strain>
    </source>
</reference>
<comment type="caution">
    <text evidence="2">The sequence shown here is derived from an EMBL/GenBank/DDBJ whole genome shotgun (WGS) entry which is preliminary data.</text>
</comment>
<feature type="region of interest" description="Disordered" evidence="1">
    <location>
        <begin position="350"/>
        <end position="374"/>
    </location>
</feature>
<evidence type="ECO:0000256" key="1">
    <source>
        <dbReference type="SAM" id="MobiDB-lite"/>
    </source>
</evidence>
<evidence type="ECO:0000313" key="2">
    <source>
        <dbReference type="EMBL" id="PFG46836.1"/>
    </source>
</evidence>
<name>A0A2A9F7N9_9PSEU</name>
<dbReference type="AlphaFoldDB" id="A0A2A9F7N9"/>
<protein>
    <submittedName>
        <fullName evidence="2">Uncharacterized protein DUF3500</fullName>
    </submittedName>
</protein>
<gene>
    <name evidence="2" type="ORF">ATK36_1836</name>
</gene>
<proteinExistence type="predicted"/>
<dbReference type="PANTHER" id="PTHR37489">
    <property type="entry name" value="DUF3500 DOMAIN-CONTAINING PROTEIN"/>
    <property type="match status" value="1"/>
</dbReference>